<gene>
    <name evidence="2" type="ORF">JCM9140_3448</name>
</gene>
<organism evidence="2 3">
    <name type="scientific">Halalkalibacter wakoensis JCM 9140</name>
    <dbReference type="NCBI Taxonomy" id="1236970"/>
    <lineage>
        <taxon>Bacteria</taxon>
        <taxon>Bacillati</taxon>
        <taxon>Bacillota</taxon>
        <taxon>Bacilli</taxon>
        <taxon>Bacillales</taxon>
        <taxon>Bacillaceae</taxon>
        <taxon>Halalkalibacter</taxon>
    </lineage>
</organism>
<dbReference type="AlphaFoldDB" id="W4Q7F5"/>
<comment type="caution">
    <text evidence="2">The sequence shown here is derived from an EMBL/GenBank/DDBJ whole genome shotgun (WGS) entry which is preliminary data.</text>
</comment>
<keyword evidence="3" id="KW-1185">Reference proteome</keyword>
<dbReference type="EMBL" id="BAUT01000046">
    <property type="protein sequence ID" value="GAE27314.1"/>
    <property type="molecule type" value="Genomic_DNA"/>
</dbReference>
<evidence type="ECO:0000313" key="2">
    <source>
        <dbReference type="EMBL" id="GAE27314.1"/>
    </source>
</evidence>
<name>W4Q7F5_9BACI</name>
<evidence type="ECO:0000313" key="3">
    <source>
        <dbReference type="Proteomes" id="UP000018890"/>
    </source>
</evidence>
<feature type="transmembrane region" description="Helical" evidence="1">
    <location>
        <begin position="51"/>
        <end position="71"/>
    </location>
</feature>
<dbReference type="Proteomes" id="UP000018890">
    <property type="component" value="Unassembled WGS sequence"/>
</dbReference>
<keyword evidence="1" id="KW-1133">Transmembrane helix</keyword>
<evidence type="ECO:0000256" key="1">
    <source>
        <dbReference type="SAM" id="Phobius"/>
    </source>
</evidence>
<feature type="transmembrane region" description="Helical" evidence="1">
    <location>
        <begin position="77"/>
        <end position="98"/>
    </location>
</feature>
<keyword evidence="1" id="KW-0812">Transmembrane</keyword>
<accession>W4Q7F5</accession>
<protein>
    <recommendedName>
        <fullName evidence="4">DUF5668 domain-containing protein</fullName>
    </recommendedName>
</protein>
<dbReference type="STRING" id="1236970.JCM9140_3448"/>
<reference evidence="2" key="1">
    <citation type="journal article" date="2014" name="Genome Announc.">
        <title>Draft Genome Sequences of Three Alkaliphilic Bacillus Strains, Bacillus wakoensis JCM 9140T, Bacillus akibai JCM 9157T, and Bacillus hemicellulosilyticus JCM 9152T.</title>
        <authorList>
            <person name="Yuki M."/>
            <person name="Oshima K."/>
            <person name="Suda W."/>
            <person name="Oshida Y."/>
            <person name="Kitamura K."/>
            <person name="Iida T."/>
            <person name="Hattori M."/>
            <person name="Ohkuma M."/>
        </authorList>
    </citation>
    <scope>NUCLEOTIDE SEQUENCE [LARGE SCALE GENOMIC DNA]</scope>
    <source>
        <strain evidence="2">JCM 9140</strain>
    </source>
</reference>
<feature type="transmembrane region" description="Helical" evidence="1">
    <location>
        <begin position="20"/>
        <end position="39"/>
    </location>
</feature>
<sequence>MILPGIVLFGLSIHFHLSSIFLWWPNHWGVYTCIVGLAFILSSRKRKQDSLLFGIVLIVFSLLSFASINPFSWLYEAYAFLSSLWPIILIGAGLFLLFKRK</sequence>
<evidence type="ECO:0008006" key="4">
    <source>
        <dbReference type="Google" id="ProtNLM"/>
    </source>
</evidence>
<proteinExistence type="predicted"/>
<keyword evidence="1" id="KW-0472">Membrane</keyword>